<evidence type="ECO:0000313" key="2">
    <source>
        <dbReference type="Proteomes" id="UP001261666"/>
    </source>
</evidence>
<comment type="caution">
    <text evidence="1">The sequence shown here is derived from an EMBL/GenBank/DDBJ whole genome shotgun (WGS) entry which is preliminary data.</text>
</comment>
<accession>A0ACC6ICG1</accession>
<protein>
    <submittedName>
        <fullName evidence="1">Uncharacterized protein</fullName>
    </submittedName>
</protein>
<gene>
    <name evidence="1" type="ORF">QE364_000104</name>
</gene>
<keyword evidence="2" id="KW-1185">Reference proteome</keyword>
<organism evidence="1 2">
    <name type="scientific">Nocardioides zeae</name>
    <dbReference type="NCBI Taxonomy" id="1457234"/>
    <lineage>
        <taxon>Bacteria</taxon>
        <taxon>Bacillati</taxon>
        <taxon>Actinomycetota</taxon>
        <taxon>Actinomycetes</taxon>
        <taxon>Propionibacteriales</taxon>
        <taxon>Nocardioidaceae</taxon>
        <taxon>Nocardioides</taxon>
    </lineage>
</organism>
<proteinExistence type="predicted"/>
<name>A0ACC6ICG1_9ACTN</name>
<evidence type="ECO:0000313" key="1">
    <source>
        <dbReference type="EMBL" id="MDR6208416.1"/>
    </source>
</evidence>
<reference evidence="1" key="1">
    <citation type="submission" date="2023-08" db="EMBL/GenBank/DDBJ databases">
        <title>Functional and genomic diversity of the sorghum phyllosphere microbiome.</title>
        <authorList>
            <person name="Shade A."/>
        </authorList>
    </citation>
    <scope>NUCLEOTIDE SEQUENCE</scope>
    <source>
        <strain evidence="1">SORGH_AS_0885</strain>
    </source>
</reference>
<dbReference type="EMBL" id="JAVIZJ010000001">
    <property type="protein sequence ID" value="MDR6208416.1"/>
    <property type="molecule type" value="Genomic_DNA"/>
</dbReference>
<sequence>MSAVLGWRPDVLASAADALAAARTQLAALDSDVEAARPPRNWQGAAAEAARAQFRALDADYLDHVAEVTVVVAALDEAAATIQRALRDIDTALAAIRGRGWSVVILGDAVTCTPPPASDGDLLAPLERPAITELTTQITDAIAAARDADAALAAALASVASGEVDTTAQSAPRAALPPELRALTTPELLELALADPGAVAPYAEFLTTPQREAITARLASENLAVAQLGAEPVTEADGERVLRIAGATAAFAADPGIAAGVLEQLGPEGFLDAQLTAQPWSTSLGDVTTGDPVGAHQNAMRALLARGDALDPAWADRLVAHAGATTYGAPDGSAGVNGLQVLGPLLAGEGHAPHLLTTAGGAILDHERAVLAANGGEPHPWSADGSTWRTDYGDGRGTGTDPLVGVLDGMAHTPEAAATFVLDLAPREGAGRDFATYDSSELAYLLKDRSWPDEGGGSLVGHEALRDTLAAAVTPDAGYAPGPGNDPRSPGTRAAEAIVGVAGSDVDHVASLTAPLAEGYAAVLATHVNDVFGAYNPLAEASPADAIPGWYDPPWGHADFATAALDNLLPAIGGHPEAAAMLAQQTRAYAETGLLTTLHGAEHLDADGWEDRIEHARLTYVEELGTVRGHLSDGYAAAAAANQEASDADANERGFFEALEHGTGYALTIGAGELVDIATERYGLAGPLSGVLGDVVNAGVDWAVSEVFEGPSPVDTSRESAWQTSLDLGDLRLENTLVINNAVYESVPVEDLPDELRTDDGGRVRMSAMTPEQQNAWSAHALSGSSRWSSAATSLAMTEDMASRTGGGS</sequence>
<dbReference type="Proteomes" id="UP001261666">
    <property type="component" value="Unassembled WGS sequence"/>
</dbReference>